<gene>
    <name evidence="2" type="ORF">ABS311_07295</name>
</gene>
<evidence type="ECO:0000313" key="2">
    <source>
        <dbReference type="EMBL" id="MER2491685.1"/>
    </source>
</evidence>
<dbReference type="Gene3D" id="3.50.50.60">
    <property type="entry name" value="FAD/NAD(P)-binding domain"/>
    <property type="match status" value="1"/>
</dbReference>
<dbReference type="Proteomes" id="UP001467690">
    <property type="component" value="Unassembled WGS sequence"/>
</dbReference>
<dbReference type="PRINTS" id="PR00420">
    <property type="entry name" value="RNGMNOXGNASE"/>
</dbReference>
<dbReference type="InterPro" id="IPR002938">
    <property type="entry name" value="FAD-bd"/>
</dbReference>
<feature type="domain" description="FAD-binding" evidence="1">
    <location>
        <begin position="9"/>
        <end position="319"/>
    </location>
</feature>
<dbReference type="PANTHER" id="PTHR43747">
    <property type="entry name" value="FAD-BINDING PROTEIN"/>
    <property type="match status" value="1"/>
</dbReference>
<dbReference type="InterPro" id="IPR050816">
    <property type="entry name" value="Flavin-dep_Halogenase_NPB"/>
</dbReference>
<evidence type="ECO:0000313" key="3">
    <source>
        <dbReference type="Proteomes" id="UP001467690"/>
    </source>
</evidence>
<dbReference type="Gene3D" id="3.30.9.100">
    <property type="match status" value="1"/>
</dbReference>
<evidence type="ECO:0000259" key="1">
    <source>
        <dbReference type="Pfam" id="PF01494"/>
    </source>
</evidence>
<accession>A0ABV1RFM9</accession>
<name>A0ABV1RFM9_9ALTE</name>
<dbReference type="RefSeq" id="WP_350401274.1">
    <property type="nucleotide sequence ID" value="NZ_JBELOE010000143.1"/>
</dbReference>
<dbReference type="SUPFAM" id="SSF51905">
    <property type="entry name" value="FAD/NAD(P)-binding domain"/>
    <property type="match status" value="1"/>
</dbReference>
<dbReference type="PANTHER" id="PTHR43747:SF1">
    <property type="entry name" value="SLR1998 PROTEIN"/>
    <property type="match status" value="1"/>
</dbReference>
<protein>
    <submittedName>
        <fullName evidence="2">Tryptophan 7-halogenase</fullName>
    </submittedName>
</protein>
<dbReference type="Pfam" id="PF01494">
    <property type="entry name" value="FAD_binding_3"/>
    <property type="match status" value="1"/>
</dbReference>
<comment type="caution">
    <text evidence="2">The sequence shown here is derived from an EMBL/GenBank/DDBJ whole genome shotgun (WGS) entry which is preliminary data.</text>
</comment>
<reference evidence="2 3" key="1">
    <citation type="submission" date="2024-06" db="EMBL/GenBank/DDBJ databases">
        <authorList>
            <person name="Chen R.Y."/>
        </authorList>
    </citation>
    <scope>NUCLEOTIDE SEQUENCE [LARGE SCALE GENOMIC DNA]</scope>
    <source>
        <strain evidence="2 3">D2</strain>
    </source>
</reference>
<proteinExistence type="predicted"/>
<keyword evidence="3" id="KW-1185">Reference proteome</keyword>
<dbReference type="EMBL" id="JBELOE010000143">
    <property type="protein sequence ID" value="MER2491685.1"/>
    <property type="molecule type" value="Genomic_DNA"/>
</dbReference>
<sequence>MTVQNQNFDIVVVGAGPAGSVCAAQLQKYGHRVCVIDSQKFPREHIGESLSPGIWHHMQTLGLTEALQASKKFICQSIEIHWPGSKIQRRELAGKPGIIIKRSDFDYLLLNHAVAAGVQLKLEHRLLSQAKLTDYCWSLTVLHQSQTQQINCKWLIDASGRARACRGTVQKNTRKTLCLVSYLPFNENAVPFIKAFSHGWLWGMPLPDKRFNLMLFVDASYYQKHIATQQKNYFSRVVNDLLLDLAKTQPALKQLICNLQAIKKISVVDATSYYSTQAISDQLIMIGESALALDPLSSSGVEKALQTSISAAIVVNTLLKKPHNTQLAKDYYQQLITQSARQHQQWADDFYAQGAPYFQTGFWQRDANNRVKVKQLPKKSDNIDNIDKNRLEPERITANSLLNKSTKIRYIQTAALTGQFIEAVDAIQHPNFTQAFSFIADFAIASFLKKLPDQAFAAAQLYAQLSIHTVPDKAKYILNWLIQNELLVTVNETHAPKYQG</sequence>
<dbReference type="InterPro" id="IPR036188">
    <property type="entry name" value="FAD/NAD-bd_sf"/>
</dbReference>
<organism evidence="2 3">
    <name type="scientific">Catenovulum sediminis</name>
    <dbReference type="NCBI Taxonomy" id="1740262"/>
    <lineage>
        <taxon>Bacteria</taxon>
        <taxon>Pseudomonadati</taxon>
        <taxon>Pseudomonadota</taxon>
        <taxon>Gammaproteobacteria</taxon>
        <taxon>Alteromonadales</taxon>
        <taxon>Alteromonadaceae</taxon>
        <taxon>Catenovulum</taxon>
    </lineage>
</organism>